<dbReference type="InterPro" id="IPR015943">
    <property type="entry name" value="WD40/YVTN_repeat-like_dom_sf"/>
</dbReference>
<proteinExistence type="predicted"/>
<dbReference type="PANTHER" id="PTHR47197">
    <property type="entry name" value="PROTEIN NIRF"/>
    <property type="match status" value="1"/>
</dbReference>
<dbReference type="PANTHER" id="PTHR47197:SF3">
    <property type="entry name" value="DIHYDRO-HEME D1 DEHYDROGENASE"/>
    <property type="match status" value="1"/>
</dbReference>
<dbReference type="SUPFAM" id="SSF50974">
    <property type="entry name" value="Nitrous oxide reductase, N-terminal domain"/>
    <property type="match status" value="1"/>
</dbReference>
<reference evidence="2 3" key="1">
    <citation type="submission" date="2018-08" db="EMBL/GenBank/DDBJ databases">
        <title>Whole Genome Sequence of the Moderate Halophilic Marine Bacterium Marinobacter litoralis Sw-45.</title>
        <authorList>
            <person name="Musa H."/>
        </authorList>
    </citation>
    <scope>NUCLEOTIDE SEQUENCE [LARGE SCALE GENOMIC DNA]</scope>
    <source>
        <strain evidence="2 3">Sw-45</strain>
    </source>
</reference>
<evidence type="ECO:0008006" key="4">
    <source>
        <dbReference type="Google" id="ProtNLM"/>
    </source>
</evidence>
<gene>
    <name evidence="2" type="ORF">DOQ08_01165</name>
</gene>
<dbReference type="EMBL" id="QMDL01000002">
    <property type="protein sequence ID" value="RMJ03846.1"/>
    <property type="molecule type" value="Genomic_DNA"/>
</dbReference>
<organism evidence="2 3">
    <name type="scientific">Marinobacter litoralis</name>
    <dbReference type="NCBI Taxonomy" id="187981"/>
    <lineage>
        <taxon>Bacteria</taxon>
        <taxon>Pseudomonadati</taxon>
        <taxon>Pseudomonadota</taxon>
        <taxon>Gammaproteobacteria</taxon>
        <taxon>Pseudomonadales</taxon>
        <taxon>Marinobacteraceae</taxon>
        <taxon>Marinobacter</taxon>
    </lineage>
</organism>
<dbReference type="RefSeq" id="WP_206074799.1">
    <property type="nucleotide sequence ID" value="NZ_QMDL01000002.1"/>
</dbReference>
<keyword evidence="3" id="KW-1185">Reference proteome</keyword>
<dbReference type="Proteomes" id="UP000265903">
    <property type="component" value="Unassembled WGS sequence"/>
</dbReference>
<accession>A0A3M2REW5</accession>
<dbReference type="InterPro" id="IPR011045">
    <property type="entry name" value="N2O_reductase_N"/>
</dbReference>
<protein>
    <recommendedName>
        <fullName evidence="4">Serine/threonine protein kinase</fullName>
    </recommendedName>
</protein>
<evidence type="ECO:0000313" key="3">
    <source>
        <dbReference type="Proteomes" id="UP000265903"/>
    </source>
</evidence>
<feature type="region of interest" description="Disordered" evidence="1">
    <location>
        <begin position="24"/>
        <end position="55"/>
    </location>
</feature>
<sequence length="435" mass="48062">MRLTAPLTPLFMALILAGCMGENDSAGESNGSAEPQSSTVQTEPESEPSVTVPVEDGANPVVFVGSNWDGVIDVIDGESYVKIGRINGIPDKDERMREIWLNPIKLAAFHGIALLIGEGHNQYVDDMYSTRNGELLIVSRPSFADVVAIDIASNDIVWRFEVDGIRSDHMALSPDGTEVAVSASTGKVVHILDVWTGEEKARFPTGNSPHENVYSKDGKKIYHASIGHVFTAADRGALKNIKGERIFKVVDTETWEDIKSFDISEKLADAGYPDMSPAIRPMAHTEDEKFFYFQLSFFHGFVEYDMENDKITRVAHLPNRVPNLPVELYVNDSAHHGISMGGGDEKLCVAGTMSDYVAIVDRETFEYELLEGLGEKPYWITRDASGENCFVSWSGTDQMSVINIERAEEVVRVDVGDHPQRIREGSVPDGWTTPF</sequence>
<evidence type="ECO:0000313" key="2">
    <source>
        <dbReference type="EMBL" id="RMJ03846.1"/>
    </source>
</evidence>
<dbReference type="PROSITE" id="PS51257">
    <property type="entry name" value="PROKAR_LIPOPROTEIN"/>
    <property type="match status" value="1"/>
</dbReference>
<evidence type="ECO:0000256" key="1">
    <source>
        <dbReference type="SAM" id="MobiDB-lite"/>
    </source>
</evidence>
<comment type="caution">
    <text evidence="2">The sequence shown here is derived from an EMBL/GenBank/DDBJ whole genome shotgun (WGS) entry which is preliminary data.</text>
</comment>
<dbReference type="Gene3D" id="2.130.10.10">
    <property type="entry name" value="YVTN repeat-like/Quinoprotein amine dehydrogenase"/>
    <property type="match status" value="2"/>
</dbReference>
<name>A0A3M2REW5_9GAMM</name>
<dbReference type="AlphaFoldDB" id="A0A3M2REW5"/>
<feature type="compositionally biased region" description="Polar residues" evidence="1">
    <location>
        <begin position="26"/>
        <end position="43"/>
    </location>
</feature>
<dbReference type="InterPro" id="IPR051200">
    <property type="entry name" value="Host-pathogen_enzymatic-act"/>
</dbReference>